<dbReference type="VEuPathDB" id="FungiDB:SOCG_02284"/>
<dbReference type="eggNOG" id="KOG1674">
    <property type="taxonomic scope" value="Eukaryota"/>
</dbReference>
<dbReference type="GO" id="GO:0000307">
    <property type="term" value="C:cyclin-dependent protein kinase holoenzyme complex"/>
    <property type="evidence" value="ECO:0007669"/>
    <property type="project" value="TreeGrafter"/>
</dbReference>
<dbReference type="OMA" id="QKANQPF"/>
<dbReference type="Proteomes" id="UP000016088">
    <property type="component" value="Unassembled WGS sequence"/>
</dbReference>
<dbReference type="PANTHER" id="PTHR15615:SF36">
    <property type="entry name" value="PHO85 CYCLIN-5"/>
    <property type="match status" value="1"/>
</dbReference>
<feature type="compositionally biased region" description="Polar residues" evidence="1">
    <location>
        <begin position="388"/>
        <end position="406"/>
    </location>
</feature>
<dbReference type="GO" id="GO:0016538">
    <property type="term" value="F:cyclin-dependent protein serine/threonine kinase regulator activity"/>
    <property type="evidence" value="ECO:0007669"/>
    <property type="project" value="TreeGrafter"/>
</dbReference>
<accession>S9Q588</accession>
<name>S9Q588_SCHOY</name>
<dbReference type="GeneID" id="25031262"/>
<feature type="compositionally biased region" description="Low complexity" evidence="1">
    <location>
        <begin position="220"/>
        <end position="239"/>
    </location>
</feature>
<dbReference type="AlphaFoldDB" id="S9Q588"/>
<proteinExistence type="predicted"/>
<dbReference type="Gene3D" id="1.10.472.10">
    <property type="entry name" value="Cyclin-like"/>
    <property type="match status" value="1"/>
</dbReference>
<gene>
    <name evidence="2" type="ORF">SOCG_02284</name>
</gene>
<dbReference type="GO" id="GO:0019901">
    <property type="term" value="F:protein kinase binding"/>
    <property type="evidence" value="ECO:0007669"/>
    <property type="project" value="InterPro"/>
</dbReference>
<organism evidence="2 3">
    <name type="scientific">Schizosaccharomyces octosporus (strain yFS286)</name>
    <name type="common">Fission yeast</name>
    <name type="synonym">Octosporomyces octosporus</name>
    <dbReference type="NCBI Taxonomy" id="483514"/>
    <lineage>
        <taxon>Eukaryota</taxon>
        <taxon>Fungi</taxon>
        <taxon>Dikarya</taxon>
        <taxon>Ascomycota</taxon>
        <taxon>Taphrinomycotina</taxon>
        <taxon>Schizosaccharomycetes</taxon>
        <taxon>Schizosaccharomycetales</taxon>
        <taxon>Schizosaccharomycetaceae</taxon>
        <taxon>Schizosaccharomyces</taxon>
    </lineage>
</organism>
<feature type="region of interest" description="Disordered" evidence="1">
    <location>
        <begin position="388"/>
        <end position="412"/>
    </location>
</feature>
<dbReference type="OrthoDB" id="286814at2759"/>
<dbReference type="EMBL" id="KE503206">
    <property type="protein sequence ID" value="EPX74803.1"/>
    <property type="molecule type" value="Genomic_DNA"/>
</dbReference>
<feature type="region of interest" description="Disordered" evidence="1">
    <location>
        <begin position="220"/>
        <end position="272"/>
    </location>
</feature>
<evidence type="ECO:0000313" key="2">
    <source>
        <dbReference type="EMBL" id="EPX74803.1"/>
    </source>
</evidence>
<evidence type="ECO:0000256" key="1">
    <source>
        <dbReference type="SAM" id="MobiDB-lite"/>
    </source>
</evidence>
<dbReference type="RefSeq" id="XP_013016232.1">
    <property type="nucleotide sequence ID" value="XM_013160778.1"/>
</dbReference>
<dbReference type="InterPro" id="IPR013922">
    <property type="entry name" value="Cyclin_PHO80-like"/>
</dbReference>
<dbReference type="GO" id="GO:0005634">
    <property type="term" value="C:nucleus"/>
    <property type="evidence" value="ECO:0007669"/>
    <property type="project" value="TreeGrafter"/>
</dbReference>
<dbReference type="CDD" id="cd20557">
    <property type="entry name" value="CYCLIN_ScPCL1-like"/>
    <property type="match status" value="1"/>
</dbReference>
<dbReference type="HOGENOM" id="CLU_672946_0_0_1"/>
<feature type="compositionally biased region" description="Polar residues" evidence="1">
    <location>
        <begin position="243"/>
        <end position="260"/>
    </location>
</feature>
<dbReference type="Pfam" id="PF08613">
    <property type="entry name" value="Cyclin"/>
    <property type="match status" value="1"/>
</dbReference>
<evidence type="ECO:0000313" key="3">
    <source>
        <dbReference type="Proteomes" id="UP000016088"/>
    </source>
</evidence>
<protein>
    <submittedName>
        <fullName evidence="2">Cyclin Pas1</fullName>
    </submittedName>
</protein>
<sequence length="412" mass="46580">MSKLNIRALLDAFSTVILSIYPLAQKANQPFHSHTLALNQFLYETIRRSHTDYTTLILALYYFISFRERAFVEPQKYIPLLCGRRLFLVCLIAATKFLHDRSFSNRAWSRLSQLPLDKLLILERLFYQGIDYRLLVAKHVFARWSLLIGECCVQATSYLLNSSDPALDFRKFSPHWISLFSNVHSSLNDYLSVAYITKIAQQRMNNRMSVMQRMNTCFSQQIPSSPESSTSSSPSSTPIMDGINSNTIPSVPNTRPQASLVQPPLPPNYPNCPRVHSRLNGNMPPQFALPLLAQTPLVRHQNLPPTPSSPLPFSYRPMHPESFLIETSIPQAQSTSSFPLNASHATPFPSTAHNDRYGSSFSKLMAEPVIPQPTVPLKRVSIPMLISQQKRPSDDVTTLSPTYSSTKRSRLV</sequence>
<reference evidence="2 3" key="1">
    <citation type="journal article" date="2011" name="Science">
        <title>Comparative functional genomics of the fission yeasts.</title>
        <authorList>
            <person name="Rhind N."/>
            <person name="Chen Z."/>
            <person name="Yassour M."/>
            <person name="Thompson D.A."/>
            <person name="Haas B.J."/>
            <person name="Habib N."/>
            <person name="Wapinski I."/>
            <person name="Roy S."/>
            <person name="Lin M.F."/>
            <person name="Heiman D.I."/>
            <person name="Young S.K."/>
            <person name="Furuya K."/>
            <person name="Guo Y."/>
            <person name="Pidoux A."/>
            <person name="Chen H.M."/>
            <person name="Robbertse B."/>
            <person name="Goldberg J.M."/>
            <person name="Aoki K."/>
            <person name="Bayne E.H."/>
            <person name="Berlin A.M."/>
            <person name="Desjardins C.A."/>
            <person name="Dobbs E."/>
            <person name="Dukaj L."/>
            <person name="Fan L."/>
            <person name="FitzGerald M.G."/>
            <person name="French C."/>
            <person name="Gujja S."/>
            <person name="Hansen K."/>
            <person name="Keifenheim D."/>
            <person name="Levin J.Z."/>
            <person name="Mosher R.A."/>
            <person name="Mueller C.A."/>
            <person name="Pfiffner J."/>
            <person name="Priest M."/>
            <person name="Russ C."/>
            <person name="Smialowska A."/>
            <person name="Swoboda P."/>
            <person name="Sykes S.M."/>
            <person name="Vaughn M."/>
            <person name="Vengrova S."/>
            <person name="Yoder R."/>
            <person name="Zeng Q."/>
            <person name="Allshire R."/>
            <person name="Baulcombe D."/>
            <person name="Birren B.W."/>
            <person name="Brown W."/>
            <person name="Ekwall K."/>
            <person name="Kellis M."/>
            <person name="Leatherwood J."/>
            <person name="Levin H."/>
            <person name="Margalit H."/>
            <person name="Martienssen R."/>
            <person name="Nieduszynski C.A."/>
            <person name="Spatafora J.W."/>
            <person name="Friedman N."/>
            <person name="Dalgaard J.Z."/>
            <person name="Baumann P."/>
            <person name="Niki H."/>
            <person name="Regev A."/>
            <person name="Nusbaum C."/>
        </authorList>
    </citation>
    <scope>NUCLEOTIDE SEQUENCE [LARGE SCALE GENOMIC DNA]</scope>
    <source>
        <strain evidence="3">yFS286</strain>
    </source>
</reference>
<keyword evidence="3" id="KW-1185">Reference proteome</keyword>
<dbReference type="PANTHER" id="PTHR15615">
    <property type="match status" value="1"/>
</dbReference>